<protein>
    <recommendedName>
        <fullName evidence="3">TIGR03016 family PEP-CTERM system-associated outer membrane protein</fullName>
    </recommendedName>
</protein>
<dbReference type="Proteomes" id="UP000305471">
    <property type="component" value="Unassembled WGS sequence"/>
</dbReference>
<proteinExistence type="predicted"/>
<accession>A0A4U0ZIV9</accession>
<keyword evidence="2" id="KW-1185">Reference proteome</keyword>
<dbReference type="SUPFAM" id="SSF56935">
    <property type="entry name" value="Porins"/>
    <property type="match status" value="1"/>
</dbReference>
<name>A0A4U0ZIV9_9ALTE</name>
<evidence type="ECO:0008006" key="3">
    <source>
        <dbReference type="Google" id="ProtNLM"/>
    </source>
</evidence>
<evidence type="ECO:0000313" key="2">
    <source>
        <dbReference type="Proteomes" id="UP000305471"/>
    </source>
</evidence>
<reference evidence="1 2" key="1">
    <citation type="submission" date="2019-04" db="EMBL/GenBank/DDBJ databases">
        <title>Alteromonas portus sp. nov., an alginate lyase-excreting marine bacterium.</title>
        <authorList>
            <person name="Huang H."/>
            <person name="Mo K."/>
            <person name="Bao S."/>
        </authorList>
    </citation>
    <scope>NUCLEOTIDE SEQUENCE [LARGE SCALE GENOMIC DNA]</scope>
    <source>
        <strain evidence="1 2">HB161718</strain>
    </source>
</reference>
<dbReference type="AlphaFoldDB" id="A0A4U0ZIV9"/>
<organism evidence="1 2">
    <name type="scientific">Alteromonas portus</name>
    <dbReference type="NCBI Taxonomy" id="2565549"/>
    <lineage>
        <taxon>Bacteria</taxon>
        <taxon>Pseudomonadati</taxon>
        <taxon>Pseudomonadota</taxon>
        <taxon>Gammaproteobacteria</taxon>
        <taxon>Alteromonadales</taxon>
        <taxon>Alteromonadaceae</taxon>
        <taxon>Alteromonas/Salinimonas group</taxon>
        <taxon>Alteromonas</taxon>
    </lineage>
</organism>
<comment type="caution">
    <text evidence="1">The sequence shown here is derived from an EMBL/GenBank/DDBJ whole genome shotgun (WGS) entry which is preliminary data.</text>
</comment>
<sequence>MEAMEANKMERKGFGISLVQLSVMTSVASMNTNAAEFEFTPSVSATLNYVERVTDSRDNFFAGEITPRALVTYQSNNASASVTVNNRNIYRDTSDDSFESYLTSSYNVQYELYDQSIFLYTNGSQQYNSINSSNLLINDLVTNPDDLTKTRNNTGGLRITNLGNSWVTLSSNLSASLFESERSSTSETAFDTKSYRSNLSLDSGSRFSFFRWSLGTNYREIQRNSGFDTMRRNSFANTNFAITDRFFLVAGFNESKQDLNGVESIDTYRTYNAGVLYQNQNNLLRIAYNSVSEQSTFSENDDSGFYSIDFRVQLSPRTSFSGSKDQAFYGDTESFSFIYASRKLRATATYSEEVTSNSSIFDSNGEGVFVCPDNYLTIDDCFVPDSLSYELQPGEQFTDLSTFQDDINDSERVRKNWVVNTGYQFNRLTVSLQGRRLQSLYFDDTPDSLQHSFSTSLIARLGVRTSFNTSLSYIKTEYDSSSISDSETYVGTVGMSFRIKRDFTLSVQSQYRNLDSLSQFENYQERRFLITLNYSPNSRNLSTQQNTLRSN</sequence>
<evidence type="ECO:0000313" key="1">
    <source>
        <dbReference type="EMBL" id="TKB03473.1"/>
    </source>
</evidence>
<dbReference type="RefSeq" id="WP_136782164.1">
    <property type="nucleotide sequence ID" value="NZ_SWCO01000005.1"/>
</dbReference>
<gene>
    <name evidence="1" type="ORF">E5672_10565</name>
</gene>
<dbReference type="OrthoDB" id="5750656at2"/>
<dbReference type="EMBL" id="SWCO01000005">
    <property type="protein sequence ID" value="TKB03473.1"/>
    <property type="molecule type" value="Genomic_DNA"/>
</dbReference>